<name>A0ABP7UFY5_9BACT</name>
<dbReference type="RefSeq" id="WP_345056224.1">
    <property type="nucleotide sequence ID" value="NZ_BAABDK010000025.1"/>
</dbReference>
<evidence type="ECO:0000313" key="1">
    <source>
        <dbReference type="EMBL" id="GAA4042573.1"/>
    </source>
</evidence>
<sequence length="171" mass="20025">MSYIYNMKERYLLFAIVLTASVSCNNPSADQQRKLELKEKEVTLKEQKLKVKEKANASQNYTTQVAVDKSNEIKNDELSNTENLVGYWFTPHSATINILFRNGRFIFNDYNVTLDKEEILQGDYKLDKGTLILLYDDRPKQEFKFFKGDADNYYIKKSGYYFVKGESPDYD</sequence>
<accession>A0ABP7UFY5</accession>
<comment type="caution">
    <text evidence="1">The sequence shown here is derived from an EMBL/GenBank/DDBJ whole genome shotgun (WGS) entry which is preliminary data.</text>
</comment>
<dbReference type="EMBL" id="BAABDK010000025">
    <property type="protein sequence ID" value="GAA4042573.1"/>
    <property type="molecule type" value="Genomic_DNA"/>
</dbReference>
<keyword evidence="2" id="KW-1185">Reference proteome</keyword>
<evidence type="ECO:0000313" key="2">
    <source>
        <dbReference type="Proteomes" id="UP001501469"/>
    </source>
</evidence>
<proteinExistence type="predicted"/>
<protein>
    <recommendedName>
        <fullName evidence="3">Lipocalin-like domain-containing protein</fullName>
    </recommendedName>
</protein>
<evidence type="ECO:0008006" key="3">
    <source>
        <dbReference type="Google" id="ProtNLM"/>
    </source>
</evidence>
<dbReference type="Proteomes" id="UP001501469">
    <property type="component" value="Unassembled WGS sequence"/>
</dbReference>
<reference evidence="2" key="1">
    <citation type="journal article" date="2019" name="Int. J. Syst. Evol. Microbiol.">
        <title>The Global Catalogue of Microorganisms (GCM) 10K type strain sequencing project: providing services to taxonomists for standard genome sequencing and annotation.</title>
        <authorList>
            <consortium name="The Broad Institute Genomics Platform"/>
            <consortium name="The Broad Institute Genome Sequencing Center for Infectious Disease"/>
            <person name="Wu L."/>
            <person name="Ma J."/>
        </authorList>
    </citation>
    <scope>NUCLEOTIDE SEQUENCE [LARGE SCALE GENOMIC DNA]</scope>
    <source>
        <strain evidence="2">JCM 17225</strain>
    </source>
</reference>
<organism evidence="1 2">
    <name type="scientific">Hymenobacter glaciei</name>
    <dbReference type="NCBI Taxonomy" id="877209"/>
    <lineage>
        <taxon>Bacteria</taxon>
        <taxon>Pseudomonadati</taxon>
        <taxon>Bacteroidota</taxon>
        <taxon>Cytophagia</taxon>
        <taxon>Cytophagales</taxon>
        <taxon>Hymenobacteraceae</taxon>
        <taxon>Hymenobacter</taxon>
    </lineage>
</organism>
<gene>
    <name evidence="1" type="ORF">GCM10022409_30630</name>
</gene>